<gene>
    <name evidence="8" type="ORF">I7I53_05795</name>
</gene>
<dbReference type="GO" id="GO:0005524">
    <property type="term" value="F:ATP binding"/>
    <property type="evidence" value="ECO:0007669"/>
    <property type="project" value="UniProtKB-UniRule"/>
</dbReference>
<dbReference type="GO" id="GO:0005634">
    <property type="term" value="C:nucleus"/>
    <property type="evidence" value="ECO:0007669"/>
    <property type="project" value="TreeGrafter"/>
</dbReference>
<protein>
    <submittedName>
        <fullName evidence="8">Protein kinase</fullName>
    </submittedName>
</protein>
<evidence type="ECO:0000256" key="3">
    <source>
        <dbReference type="ARBA" id="ARBA00022741"/>
    </source>
</evidence>
<dbReference type="Proteomes" id="UP000663419">
    <property type="component" value="Chromosome 5"/>
</dbReference>
<keyword evidence="3 6" id="KW-0547">Nucleotide-binding</keyword>
<keyword evidence="5 6" id="KW-0067">ATP-binding</keyword>
<dbReference type="Pfam" id="PF00069">
    <property type="entry name" value="Pkinase"/>
    <property type="match status" value="1"/>
</dbReference>
<keyword evidence="1" id="KW-0723">Serine/threonine-protein kinase</keyword>
<accession>A0A8A1LZH5</accession>
<proteinExistence type="predicted"/>
<dbReference type="AlphaFoldDB" id="A0A8A1LZH5"/>
<dbReference type="InterPro" id="IPR000719">
    <property type="entry name" value="Prot_kinase_dom"/>
</dbReference>
<dbReference type="PROSITE" id="PS00107">
    <property type="entry name" value="PROTEIN_KINASE_ATP"/>
    <property type="match status" value="1"/>
</dbReference>
<dbReference type="PROSITE" id="PS50011">
    <property type="entry name" value="PROTEIN_KINASE_DOM"/>
    <property type="match status" value="1"/>
</dbReference>
<organism evidence="8 9">
    <name type="scientific">Ajellomyces capsulatus (strain H88)</name>
    <name type="common">Darling's disease fungus</name>
    <name type="synonym">Histoplasma capsulatum</name>
    <dbReference type="NCBI Taxonomy" id="544711"/>
    <lineage>
        <taxon>Eukaryota</taxon>
        <taxon>Fungi</taxon>
        <taxon>Dikarya</taxon>
        <taxon>Ascomycota</taxon>
        <taxon>Pezizomycotina</taxon>
        <taxon>Eurotiomycetes</taxon>
        <taxon>Eurotiomycetidae</taxon>
        <taxon>Onygenales</taxon>
        <taxon>Ajellomycetaceae</taxon>
        <taxon>Histoplasma</taxon>
    </lineage>
</organism>
<dbReference type="SMART" id="SM00220">
    <property type="entry name" value="S_TKc"/>
    <property type="match status" value="1"/>
</dbReference>
<dbReference type="PANTHER" id="PTHR45646:SF11">
    <property type="entry name" value="SERINE_THREONINE-PROTEIN KINASE DOA"/>
    <property type="match status" value="1"/>
</dbReference>
<dbReference type="SUPFAM" id="SSF56112">
    <property type="entry name" value="Protein kinase-like (PK-like)"/>
    <property type="match status" value="1"/>
</dbReference>
<dbReference type="Gene3D" id="3.30.200.20">
    <property type="entry name" value="Phosphorylase Kinase, domain 1"/>
    <property type="match status" value="1"/>
</dbReference>
<evidence type="ECO:0000256" key="5">
    <source>
        <dbReference type="ARBA" id="ARBA00022840"/>
    </source>
</evidence>
<dbReference type="Gene3D" id="1.10.510.10">
    <property type="entry name" value="Transferase(Phosphotransferase) domain 1"/>
    <property type="match status" value="1"/>
</dbReference>
<dbReference type="PANTHER" id="PTHR45646">
    <property type="entry name" value="SERINE/THREONINE-PROTEIN KINASE DOA-RELATED"/>
    <property type="match status" value="1"/>
</dbReference>
<feature type="binding site" evidence="6">
    <location>
        <position position="122"/>
    </location>
    <ligand>
        <name>ATP</name>
        <dbReference type="ChEBI" id="CHEBI:30616"/>
    </ligand>
</feature>
<reference evidence="8" key="1">
    <citation type="submission" date="2021-01" db="EMBL/GenBank/DDBJ databases">
        <title>Chromosome-level genome assembly of a human fungal pathogen reveals clustering of transcriptionally co-regulated genes.</title>
        <authorList>
            <person name="Voorhies M."/>
            <person name="Cohen S."/>
            <person name="Shea T.P."/>
            <person name="Petrus S."/>
            <person name="Munoz J.F."/>
            <person name="Poplawski S."/>
            <person name="Goldman W.E."/>
            <person name="Michael T."/>
            <person name="Cuomo C.A."/>
            <person name="Sil A."/>
            <person name="Beyhan S."/>
        </authorList>
    </citation>
    <scope>NUCLEOTIDE SEQUENCE</scope>
    <source>
        <strain evidence="8">H88</strain>
    </source>
</reference>
<dbReference type="EMBL" id="CP069106">
    <property type="protein sequence ID" value="QSS57347.1"/>
    <property type="molecule type" value="Genomic_DNA"/>
</dbReference>
<evidence type="ECO:0000313" key="8">
    <source>
        <dbReference type="EMBL" id="QSS57347.1"/>
    </source>
</evidence>
<evidence type="ECO:0000256" key="4">
    <source>
        <dbReference type="ARBA" id="ARBA00022777"/>
    </source>
</evidence>
<keyword evidence="4 8" id="KW-0418">Kinase</keyword>
<evidence type="ECO:0000259" key="7">
    <source>
        <dbReference type="PROSITE" id="PS50011"/>
    </source>
</evidence>
<sequence length="443" mass="51100">MMIRILIRTRMRTLTIPFSRVVASRLSHPTCKGTPRAMASLPSPTREFSTSTFPEWSSKELVEEESIPSYKAEQFYPVHIGQVFESRYQVVSKLGFGTSSTVWLCRDLKEHRYLALKVCIRKEGTEQHQHHEITVSQHLHDFRLESRGGEELVRRVLDSFEITGPNGVHQCLVYKPLGMSFTDFLKLFPDKMFPKDLVQRSIQFLLFAVDFLHKCEVVHTDISSNNLLQGVHDDSILAQLEQEEIDHPSARKSLENDRAIYTSRPMPICTGFPVLCDLGEARIGSGKHRGDIMPGIYRAPEVILGMEWDRKVDIWSIGLMTWDIFEGGRLFIARKDGILDDEQHLAEIVSLLGPPPLEFIKGNSKCLEYWDEEGNWKGSIPIPDQSFETREWRLNEEDRALFLKYLRRILRWKPEERPTAEELAFDDFLMQPLLESRARAAGN</sequence>
<dbReference type="GO" id="GO:0004674">
    <property type="term" value="F:protein serine/threonine kinase activity"/>
    <property type="evidence" value="ECO:0007669"/>
    <property type="project" value="UniProtKB-KW"/>
</dbReference>
<keyword evidence="2" id="KW-0808">Transferase</keyword>
<dbReference type="InterPro" id="IPR011009">
    <property type="entry name" value="Kinase-like_dom_sf"/>
</dbReference>
<name>A0A8A1LZH5_AJEC8</name>
<dbReference type="InterPro" id="IPR051175">
    <property type="entry name" value="CLK_kinases"/>
</dbReference>
<feature type="domain" description="Protein kinase" evidence="7">
    <location>
        <begin position="88"/>
        <end position="429"/>
    </location>
</feature>
<dbReference type="InterPro" id="IPR017441">
    <property type="entry name" value="Protein_kinase_ATP_BS"/>
</dbReference>
<evidence type="ECO:0000256" key="6">
    <source>
        <dbReference type="PROSITE-ProRule" id="PRU10141"/>
    </source>
</evidence>
<dbReference type="GO" id="GO:0043484">
    <property type="term" value="P:regulation of RNA splicing"/>
    <property type="evidence" value="ECO:0007669"/>
    <property type="project" value="TreeGrafter"/>
</dbReference>
<evidence type="ECO:0000256" key="1">
    <source>
        <dbReference type="ARBA" id="ARBA00022527"/>
    </source>
</evidence>
<dbReference type="VEuPathDB" id="FungiDB:I7I53_05795"/>
<evidence type="ECO:0000256" key="2">
    <source>
        <dbReference type="ARBA" id="ARBA00022679"/>
    </source>
</evidence>
<evidence type="ECO:0000313" key="9">
    <source>
        <dbReference type="Proteomes" id="UP000663419"/>
    </source>
</evidence>